<dbReference type="InterPro" id="IPR050640">
    <property type="entry name" value="Bact_2-comp_sensor_kinase"/>
</dbReference>
<keyword evidence="11 12" id="KW-0472">Membrane</keyword>
<dbReference type="InterPro" id="IPR010559">
    <property type="entry name" value="Sig_transdc_His_kin_internal"/>
</dbReference>
<reference evidence="15" key="1">
    <citation type="submission" date="2023-04" db="EMBL/GenBank/DDBJ databases">
        <title>Comparative genomic analysis of Cohnella hashimotonis sp. nov., isolated from the International Space Station.</title>
        <authorList>
            <person name="Venkateswaran K."/>
            <person name="Simpson A."/>
        </authorList>
    </citation>
    <scope>NUCLEOTIDE SEQUENCE</scope>
    <source>
        <strain evidence="15">F6_2S_P_1</strain>
    </source>
</reference>
<comment type="catalytic activity">
    <reaction evidence="1">
        <text>ATP + protein L-histidine = ADP + protein N-phospho-L-histidine.</text>
        <dbReference type="EC" id="2.7.13.3"/>
    </reaction>
</comment>
<dbReference type="PROSITE" id="PS50885">
    <property type="entry name" value="HAMP"/>
    <property type="match status" value="1"/>
</dbReference>
<dbReference type="Gene3D" id="6.10.340.10">
    <property type="match status" value="1"/>
</dbReference>
<dbReference type="PROSITE" id="PS50109">
    <property type="entry name" value="HIS_KIN"/>
    <property type="match status" value="1"/>
</dbReference>
<keyword evidence="12" id="KW-1133">Transmembrane helix</keyword>
<evidence type="ECO:0000256" key="10">
    <source>
        <dbReference type="ARBA" id="ARBA00023012"/>
    </source>
</evidence>
<dbReference type="InterPro" id="IPR036890">
    <property type="entry name" value="HATPase_C_sf"/>
</dbReference>
<dbReference type="GO" id="GO:0016301">
    <property type="term" value="F:kinase activity"/>
    <property type="evidence" value="ECO:0007669"/>
    <property type="project" value="UniProtKB-KW"/>
</dbReference>
<feature type="transmembrane region" description="Helical" evidence="12">
    <location>
        <begin position="270"/>
        <end position="293"/>
    </location>
</feature>
<dbReference type="Proteomes" id="UP001161691">
    <property type="component" value="Unassembled WGS sequence"/>
</dbReference>
<dbReference type="EC" id="2.7.13.3" evidence="3"/>
<accession>A0ABT6TJZ5</accession>
<dbReference type="InterPro" id="IPR005467">
    <property type="entry name" value="His_kinase_dom"/>
</dbReference>
<evidence type="ECO:0000256" key="8">
    <source>
        <dbReference type="ARBA" id="ARBA00022777"/>
    </source>
</evidence>
<gene>
    <name evidence="15" type="ORF">KB449_18090</name>
</gene>
<dbReference type="EMBL" id="JAGRPV010000001">
    <property type="protein sequence ID" value="MDI4646891.1"/>
    <property type="molecule type" value="Genomic_DNA"/>
</dbReference>
<dbReference type="SUPFAM" id="SSF158472">
    <property type="entry name" value="HAMP domain-like"/>
    <property type="match status" value="1"/>
</dbReference>
<evidence type="ECO:0000256" key="5">
    <source>
        <dbReference type="ARBA" id="ARBA00022553"/>
    </source>
</evidence>
<keyword evidence="10" id="KW-0902">Two-component regulatory system</keyword>
<dbReference type="RefSeq" id="WP_282909702.1">
    <property type="nucleotide sequence ID" value="NZ_JAGRPV010000001.1"/>
</dbReference>
<evidence type="ECO:0000256" key="4">
    <source>
        <dbReference type="ARBA" id="ARBA00022475"/>
    </source>
</evidence>
<comment type="subcellular location">
    <subcellularLocation>
        <location evidence="2">Cell membrane</location>
        <topology evidence="2">Multi-pass membrane protein</topology>
    </subcellularLocation>
</comment>
<evidence type="ECO:0000313" key="16">
    <source>
        <dbReference type="Proteomes" id="UP001161691"/>
    </source>
</evidence>
<proteinExistence type="predicted"/>
<evidence type="ECO:0000313" key="15">
    <source>
        <dbReference type="EMBL" id="MDI4646891.1"/>
    </source>
</evidence>
<evidence type="ECO:0000256" key="9">
    <source>
        <dbReference type="ARBA" id="ARBA00022840"/>
    </source>
</evidence>
<sequence>MIPLFALSLTLNEQGKREVQRQIADSITTAMHYYFMTLEQELGRVIRTQQEFINDESLLELSNQYAILTDYDRTKATNALLARLKAFKDSSAYIANISVYVPSNRVTFSTKEGVDYSESEASDMMQISRAIYDGGIPLTSWNDGLYLNLTYPYFPVKPDESAKPPQFVQNIELSMPALRRALEALPIQGGAVLFGDSWQTARDPLHELLPEVMRRTAAERERETAFTRTLRIGGDTYIAMYEKSTVLDTSLIVYFPKDVIVGQLKTYGTWSWLLVCASLIVIILMSYSIYLLVHRPFKQLIGRFVNLERGNFEAAFKSLRKDEFGYLYQRFDRTMDRLRTLIDQLYVQKIRLQQSELKQLQMQIAPHFLYNSFYILHRLIRNGDNDTAELMSKNLGEYFQYITRNGLEEVDLISEVRHISSYIEIQNIRFSNRIRVDFGPLPEPYERIKVPRLILQPLIENAYEHGLGDVVTEGRLRISFETEGDRLYFTVEDNGKGFTAEAEDELHRKLFKDKEEGETTGLVNIQRRLKLKFGSAGGIEATNGDSGGARIRIYIPCVGGAKP</sequence>
<dbReference type="PANTHER" id="PTHR34220">
    <property type="entry name" value="SENSOR HISTIDINE KINASE YPDA"/>
    <property type="match status" value="1"/>
</dbReference>
<evidence type="ECO:0000256" key="1">
    <source>
        <dbReference type="ARBA" id="ARBA00000085"/>
    </source>
</evidence>
<evidence type="ECO:0000256" key="11">
    <source>
        <dbReference type="ARBA" id="ARBA00023136"/>
    </source>
</evidence>
<dbReference type="Gene3D" id="3.30.565.10">
    <property type="entry name" value="Histidine kinase-like ATPase, C-terminal domain"/>
    <property type="match status" value="1"/>
</dbReference>
<keyword evidence="4" id="KW-1003">Cell membrane</keyword>
<dbReference type="InterPro" id="IPR003594">
    <property type="entry name" value="HATPase_dom"/>
</dbReference>
<keyword evidence="9" id="KW-0067">ATP-binding</keyword>
<dbReference type="SUPFAM" id="SSF55874">
    <property type="entry name" value="ATPase domain of HSP90 chaperone/DNA topoisomerase II/histidine kinase"/>
    <property type="match status" value="1"/>
</dbReference>
<keyword evidence="16" id="KW-1185">Reference proteome</keyword>
<evidence type="ECO:0000256" key="6">
    <source>
        <dbReference type="ARBA" id="ARBA00022679"/>
    </source>
</evidence>
<evidence type="ECO:0000256" key="7">
    <source>
        <dbReference type="ARBA" id="ARBA00022741"/>
    </source>
</evidence>
<evidence type="ECO:0000256" key="12">
    <source>
        <dbReference type="SAM" id="Phobius"/>
    </source>
</evidence>
<organism evidence="15 16">
    <name type="scientific">Cohnella hashimotonis</name>
    <dbReference type="NCBI Taxonomy" id="2826895"/>
    <lineage>
        <taxon>Bacteria</taxon>
        <taxon>Bacillati</taxon>
        <taxon>Bacillota</taxon>
        <taxon>Bacilli</taxon>
        <taxon>Bacillales</taxon>
        <taxon>Paenibacillaceae</taxon>
        <taxon>Cohnella</taxon>
    </lineage>
</organism>
<dbReference type="Pfam" id="PF06580">
    <property type="entry name" value="His_kinase"/>
    <property type="match status" value="1"/>
</dbReference>
<protein>
    <recommendedName>
        <fullName evidence="3">histidine kinase</fullName>
        <ecNumber evidence="3">2.7.13.3</ecNumber>
    </recommendedName>
</protein>
<evidence type="ECO:0000256" key="2">
    <source>
        <dbReference type="ARBA" id="ARBA00004651"/>
    </source>
</evidence>
<keyword evidence="8 15" id="KW-0418">Kinase</keyword>
<name>A0ABT6TJZ5_9BACL</name>
<keyword evidence="7" id="KW-0547">Nucleotide-binding</keyword>
<evidence type="ECO:0000259" key="14">
    <source>
        <dbReference type="PROSITE" id="PS50885"/>
    </source>
</evidence>
<dbReference type="SMART" id="SM00387">
    <property type="entry name" value="HATPase_c"/>
    <property type="match status" value="1"/>
</dbReference>
<keyword evidence="5" id="KW-0597">Phosphoprotein</keyword>
<comment type="caution">
    <text evidence="15">The sequence shown here is derived from an EMBL/GenBank/DDBJ whole genome shotgun (WGS) entry which is preliminary data.</text>
</comment>
<dbReference type="InterPro" id="IPR003660">
    <property type="entry name" value="HAMP_dom"/>
</dbReference>
<evidence type="ECO:0000259" key="13">
    <source>
        <dbReference type="PROSITE" id="PS50109"/>
    </source>
</evidence>
<keyword evidence="6" id="KW-0808">Transferase</keyword>
<feature type="domain" description="Histidine kinase" evidence="13">
    <location>
        <begin position="454"/>
        <end position="559"/>
    </location>
</feature>
<dbReference type="PANTHER" id="PTHR34220:SF7">
    <property type="entry name" value="SENSOR HISTIDINE KINASE YPDA"/>
    <property type="match status" value="1"/>
</dbReference>
<keyword evidence="12" id="KW-0812">Transmembrane</keyword>
<dbReference type="Pfam" id="PF02518">
    <property type="entry name" value="HATPase_c"/>
    <property type="match status" value="1"/>
</dbReference>
<evidence type="ECO:0000256" key="3">
    <source>
        <dbReference type="ARBA" id="ARBA00012438"/>
    </source>
</evidence>
<feature type="domain" description="HAMP" evidence="14">
    <location>
        <begin position="291"/>
        <end position="343"/>
    </location>
</feature>